<protein>
    <recommendedName>
        <fullName evidence="4">DUF2599 domain-containing protein</fullName>
    </recommendedName>
</protein>
<feature type="signal peptide" evidence="1">
    <location>
        <begin position="1"/>
        <end position="24"/>
    </location>
</feature>
<dbReference type="Proteomes" id="UP000011723">
    <property type="component" value="Chromosome"/>
</dbReference>
<gene>
    <name evidence="2" type="ORF">A605_04870</name>
</gene>
<proteinExistence type="predicted"/>
<evidence type="ECO:0000313" key="3">
    <source>
        <dbReference type="Proteomes" id="UP000011723"/>
    </source>
</evidence>
<evidence type="ECO:0008006" key="4">
    <source>
        <dbReference type="Google" id="ProtNLM"/>
    </source>
</evidence>
<dbReference type="Pfam" id="PF10783">
    <property type="entry name" value="DUF2599"/>
    <property type="match status" value="1"/>
</dbReference>
<sequence>MRYTTFAAAAVAAAVTTAPLIAQAEVIDSYTTADNTKGRVYHIHPTDQARTTGSSALTANPGPELESKGIQPTASLVQQLNCHMAFAGNKPVWNIESWRPEVSVFSLILHGCNP</sequence>
<dbReference type="HOGENOM" id="CLU_2116905_0_0_11"/>
<dbReference type="EMBL" id="CP003697">
    <property type="protein sequence ID" value="AGF71982.1"/>
    <property type="molecule type" value="Genomic_DNA"/>
</dbReference>
<dbReference type="OrthoDB" id="4412570at2"/>
<accession>M1NR56</accession>
<evidence type="ECO:0000313" key="2">
    <source>
        <dbReference type="EMBL" id="AGF71982.1"/>
    </source>
</evidence>
<reference evidence="2 3" key="1">
    <citation type="journal article" date="2012" name="Stand. Genomic Sci.">
        <title>Genome sequence of the halotolerant bacterium Corynebacterium halotolerans type strain YIM 70093(T) (= DSM 44683(T)).</title>
        <authorList>
            <person name="Ruckert C."/>
            <person name="Albersmeier A."/>
            <person name="Al-Dilaimi A."/>
            <person name="Niehaus K."/>
            <person name="Szczepanowski R."/>
            <person name="Kalinowski J."/>
        </authorList>
    </citation>
    <scope>NUCLEOTIDE SEQUENCE [LARGE SCALE GENOMIC DNA]</scope>
    <source>
        <strain evidence="2">YIM 70093</strain>
    </source>
</reference>
<feature type="chain" id="PRO_5004015941" description="DUF2599 domain-containing protein" evidence="1">
    <location>
        <begin position="25"/>
        <end position="114"/>
    </location>
</feature>
<name>M1NR56_9CORY</name>
<dbReference type="PATRIC" id="fig|1121362.3.peg.977"/>
<dbReference type="InterPro" id="IPR019719">
    <property type="entry name" value="DUF2599"/>
</dbReference>
<evidence type="ECO:0000256" key="1">
    <source>
        <dbReference type="SAM" id="SignalP"/>
    </source>
</evidence>
<organism evidence="2 3">
    <name type="scientific">Corynebacterium halotolerans YIM 70093 = DSM 44683</name>
    <dbReference type="NCBI Taxonomy" id="1121362"/>
    <lineage>
        <taxon>Bacteria</taxon>
        <taxon>Bacillati</taxon>
        <taxon>Actinomycetota</taxon>
        <taxon>Actinomycetes</taxon>
        <taxon>Mycobacteriales</taxon>
        <taxon>Corynebacteriaceae</taxon>
        <taxon>Corynebacterium</taxon>
    </lineage>
</organism>
<keyword evidence="3" id="KW-1185">Reference proteome</keyword>
<keyword evidence="1" id="KW-0732">Signal</keyword>
<dbReference type="KEGG" id="chn:A605_04870"/>
<dbReference type="AlphaFoldDB" id="M1NR56"/>
<dbReference type="RefSeq" id="WP_015400401.1">
    <property type="nucleotide sequence ID" value="NC_020302.1"/>
</dbReference>